<keyword evidence="19" id="KW-1185">Reference proteome</keyword>
<keyword evidence="8 14" id="KW-0067">ATP-binding</keyword>
<evidence type="ECO:0000256" key="9">
    <source>
        <dbReference type="ARBA" id="ARBA00022960"/>
    </source>
</evidence>
<dbReference type="EC" id="6.3.2.8" evidence="3 14"/>
<comment type="caution">
    <text evidence="18">The sequence shown here is derived from an EMBL/GenBank/DDBJ whole genome shotgun (WGS) entry which is preliminary data.</text>
</comment>
<feature type="binding site" evidence="14">
    <location>
        <begin position="123"/>
        <end position="129"/>
    </location>
    <ligand>
        <name>ATP</name>
        <dbReference type="ChEBI" id="CHEBI:30616"/>
    </ligand>
</feature>
<evidence type="ECO:0000256" key="3">
    <source>
        <dbReference type="ARBA" id="ARBA00012211"/>
    </source>
</evidence>
<evidence type="ECO:0000256" key="10">
    <source>
        <dbReference type="ARBA" id="ARBA00022984"/>
    </source>
</evidence>
<dbReference type="HAMAP" id="MF_00046">
    <property type="entry name" value="MurC"/>
    <property type="match status" value="1"/>
</dbReference>
<dbReference type="InterPro" id="IPR050061">
    <property type="entry name" value="MurCDEF_pg_biosynth"/>
</dbReference>
<comment type="similarity">
    <text evidence="14">Belongs to the MurCDEF family.</text>
</comment>
<evidence type="ECO:0000256" key="12">
    <source>
        <dbReference type="ARBA" id="ARBA00023316"/>
    </source>
</evidence>
<dbReference type="Pfam" id="PF08245">
    <property type="entry name" value="Mur_ligase_M"/>
    <property type="match status" value="1"/>
</dbReference>
<dbReference type="GO" id="GO:0005737">
    <property type="term" value="C:cytoplasm"/>
    <property type="evidence" value="ECO:0007669"/>
    <property type="project" value="UniProtKB-SubCell"/>
</dbReference>
<dbReference type="InterPro" id="IPR036565">
    <property type="entry name" value="Mur-like_cat_sf"/>
</dbReference>
<proteinExistence type="inferred from homology"/>
<evidence type="ECO:0000256" key="7">
    <source>
        <dbReference type="ARBA" id="ARBA00022741"/>
    </source>
</evidence>
<dbReference type="SUPFAM" id="SSF51984">
    <property type="entry name" value="MurCD N-terminal domain"/>
    <property type="match status" value="1"/>
</dbReference>
<gene>
    <name evidence="14 18" type="primary">murC</name>
    <name evidence="18" type="ORF">D9V41_08415</name>
</gene>
<dbReference type="Gene3D" id="3.40.50.720">
    <property type="entry name" value="NAD(P)-binding Rossmann-like Domain"/>
    <property type="match status" value="1"/>
</dbReference>
<keyword evidence="11 14" id="KW-0131">Cell cycle</keyword>
<dbReference type="EMBL" id="RDBF01000005">
    <property type="protein sequence ID" value="RLV55918.1"/>
    <property type="molecule type" value="Genomic_DNA"/>
</dbReference>
<keyword evidence="5 14" id="KW-0436">Ligase</keyword>
<dbReference type="GO" id="GO:0008763">
    <property type="term" value="F:UDP-N-acetylmuramate-L-alanine ligase activity"/>
    <property type="evidence" value="ECO:0007669"/>
    <property type="project" value="UniProtKB-UniRule"/>
</dbReference>
<evidence type="ECO:0000313" key="18">
    <source>
        <dbReference type="EMBL" id="RLV55918.1"/>
    </source>
</evidence>
<comment type="catalytic activity">
    <reaction evidence="13 14">
        <text>UDP-N-acetyl-alpha-D-muramate + L-alanine + ATP = UDP-N-acetyl-alpha-D-muramoyl-L-alanine + ADP + phosphate + H(+)</text>
        <dbReference type="Rhea" id="RHEA:23372"/>
        <dbReference type="ChEBI" id="CHEBI:15378"/>
        <dbReference type="ChEBI" id="CHEBI:30616"/>
        <dbReference type="ChEBI" id="CHEBI:43474"/>
        <dbReference type="ChEBI" id="CHEBI:57972"/>
        <dbReference type="ChEBI" id="CHEBI:70757"/>
        <dbReference type="ChEBI" id="CHEBI:83898"/>
        <dbReference type="ChEBI" id="CHEBI:456216"/>
        <dbReference type="EC" id="6.3.2.8"/>
    </reaction>
</comment>
<dbReference type="GO" id="GO:0071555">
    <property type="term" value="P:cell wall organization"/>
    <property type="evidence" value="ECO:0007669"/>
    <property type="project" value="UniProtKB-KW"/>
</dbReference>
<dbReference type="Pfam" id="PF02875">
    <property type="entry name" value="Mur_ligase_C"/>
    <property type="match status" value="1"/>
</dbReference>
<evidence type="ECO:0000256" key="13">
    <source>
        <dbReference type="ARBA" id="ARBA00047833"/>
    </source>
</evidence>
<evidence type="ECO:0000256" key="8">
    <source>
        <dbReference type="ARBA" id="ARBA00022840"/>
    </source>
</evidence>
<dbReference type="GO" id="GO:0005524">
    <property type="term" value="F:ATP binding"/>
    <property type="evidence" value="ECO:0007669"/>
    <property type="project" value="UniProtKB-UniRule"/>
</dbReference>
<feature type="domain" description="Mur ligase N-terminal catalytic" evidence="15">
    <location>
        <begin position="17"/>
        <end position="112"/>
    </location>
</feature>
<dbReference type="Proteomes" id="UP000282515">
    <property type="component" value="Unassembled WGS sequence"/>
</dbReference>
<dbReference type="OrthoDB" id="9804126at2"/>
<dbReference type="Pfam" id="PF01225">
    <property type="entry name" value="Mur_ligase"/>
    <property type="match status" value="1"/>
</dbReference>
<feature type="domain" description="Mur ligase C-terminal" evidence="16">
    <location>
        <begin position="323"/>
        <end position="451"/>
    </location>
</feature>
<dbReference type="SUPFAM" id="SSF53244">
    <property type="entry name" value="MurD-like peptide ligases, peptide-binding domain"/>
    <property type="match status" value="1"/>
</dbReference>
<comment type="subcellular location">
    <subcellularLocation>
        <location evidence="1 14">Cytoplasm</location>
    </subcellularLocation>
</comment>
<reference evidence="18 19" key="1">
    <citation type="submission" date="2018-10" db="EMBL/GenBank/DDBJ databases">
        <title>Aeromicrobium sp. 9W16Y-2 whole genome shotgun sequence.</title>
        <authorList>
            <person name="Li F."/>
        </authorList>
    </citation>
    <scope>NUCLEOTIDE SEQUENCE [LARGE SCALE GENOMIC DNA]</scope>
    <source>
        <strain evidence="18 19">9W16Y-2</strain>
    </source>
</reference>
<evidence type="ECO:0000256" key="1">
    <source>
        <dbReference type="ARBA" id="ARBA00004496"/>
    </source>
</evidence>
<protein>
    <recommendedName>
        <fullName evidence="3 14">UDP-N-acetylmuramate--L-alanine ligase</fullName>
        <ecNumber evidence="3 14">6.3.2.8</ecNumber>
    </recommendedName>
    <alternativeName>
        <fullName evidence="14">UDP-N-acetylmuramoyl-L-alanine synthetase</fullName>
    </alternativeName>
</protein>
<organism evidence="18 19">
    <name type="scientific">Aeromicrobium phragmitis</name>
    <dbReference type="NCBI Taxonomy" id="2478914"/>
    <lineage>
        <taxon>Bacteria</taxon>
        <taxon>Bacillati</taxon>
        <taxon>Actinomycetota</taxon>
        <taxon>Actinomycetes</taxon>
        <taxon>Propionibacteriales</taxon>
        <taxon>Nocardioidaceae</taxon>
        <taxon>Aeromicrobium</taxon>
    </lineage>
</organism>
<dbReference type="InterPro" id="IPR004101">
    <property type="entry name" value="Mur_ligase_C"/>
</dbReference>
<comment type="pathway">
    <text evidence="2 14">Cell wall biogenesis; peptidoglycan biosynthesis.</text>
</comment>
<dbReference type="GO" id="GO:0051301">
    <property type="term" value="P:cell division"/>
    <property type="evidence" value="ECO:0007669"/>
    <property type="project" value="UniProtKB-KW"/>
</dbReference>
<evidence type="ECO:0000256" key="5">
    <source>
        <dbReference type="ARBA" id="ARBA00022598"/>
    </source>
</evidence>
<evidence type="ECO:0000256" key="2">
    <source>
        <dbReference type="ARBA" id="ARBA00004752"/>
    </source>
</evidence>
<evidence type="ECO:0000256" key="6">
    <source>
        <dbReference type="ARBA" id="ARBA00022618"/>
    </source>
</evidence>
<accession>A0A3L8PN39</accession>
<dbReference type="InterPro" id="IPR013221">
    <property type="entry name" value="Mur_ligase_cen"/>
</dbReference>
<name>A0A3L8PN39_9ACTN</name>
<keyword evidence="10 14" id="KW-0573">Peptidoglycan synthesis</keyword>
<dbReference type="Gene3D" id="3.40.1190.10">
    <property type="entry name" value="Mur-like, catalytic domain"/>
    <property type="match status" value="1"/>
</dbReference>
<dbReference type="PANTHER" id="PTHR43445">
    <property type="entry name" value="UDP-N-ACETYLMURAMATE--L-ALANINE LIGASE-RELATED"/>
    <property type="match status" value="1"/>
</dbReference>
<keyword evidence="9 14" id="KW-0133">Cell shape</keyword>
<dbReference type="GO" id="GO:0008360">
    <property type="term" value="P:regulation of cell shape"/>
    <property type="evidence" value="ECO:0007669"/>
    <property type="project" value="UniProtKB-KW"/>
</dbReference>
<keyword evidence="12 14" id="KW-0961">Cell wall biogenesis/degradation</keyword>
<evidence type="ECO:0000259" key="15">
    <source>
        <dbReference type="Pfam" id="PF01225"/>
    </source>
</evidence>
<evidence type="ECO:0000259" key="17">
    <source>
        <dbReference type="Pfam" id="PF08245"/>
    </source>
</evidence>
<comment type="function">
    <text evidence="14">Cell wall formation.</text>
</comment>
<evidence type="ECO:0000259" key="16">
    <source>
        <dbReference type="Pfam" id="PF02875"/>
    </source>
</evidence>
<dbReference type="InterPro" id="IPR005758">
    <property type="entry name" value="UDP-N-AcMur_Ala_ligase_MurC"/>
</dbReference>
<dbReference type="RefSeq" id="WP_121794114.1">
    <property type="nucleotide sequence ID" value="NZ_RDBF01000005.1"/>
</dbReference>
<dbReference type="SUPFAM" id="SSF53623">
    <property type="entry name" value="MurD-like peptide ligases, catalytic domain"/>
    <property type="match status" value="1"/>
</dbReference>
<keyword evidence="4 14" id="KW-0963">Cytoplasm</keyword>
<dbReference type="AlphaFoldDB" id="A0A3L8PN39"/>
<dbReference type="GO" id="GO:0009252">
    <property type="term" value="P:peptidoglycan biosynthetic process"/>
    <property type="evidence" value="ECO:0007669"/>
    <property type="project" value="UniProtKB-UniRule"/>
</dbReference>
<evidence type="ECO:0000256" key="14">
    <source>
        <dbReference type="HAMAP-Rule" id="MF_00046"/>
    </source>
</evidence>
<dbReference type="InterPro" id="IPR000713">
    <property type="entry name" value="Mur_ligase_N"/>
</dbReference>
<dbReference type="NCBIfam" id="TIGR01082">
    <property type="entry name" value="murC"/>
    <property type="match status" value="1"/>
</dbReference>
<feature type="domain" description="Mur ligase central" evidence="17">
    <location>
        <begin position="121"/>
        <end position="300"/>
    </location>
</feature>
<evidence type="ECO:0000313" key="19">
    <source>
        <dbReference type="Proteomes" id="UP000282515"/>
    </source>
</evidence>
<evidence type="ECO:0000256" key="4">
    <source>
        <dbReference type="ARBA" id="ARBA00022490"/>
    </source>
</evidence>
<evidence type="ECO:0000256" key="11">
    <source>
        <dbReference type="ARBA" id="ARBA00023306"/>
    </source>
</evidence>
<sequence length="469" mass="48230">MRIAFPDEVPPAEQLGTVHFVGVGGAGLSAIARIMAQRGVRVQGSDARESAVIEALRAEGITCFVGQDAAHLDGVDTVVASTAVREDNPEIIAARRRGLRLWPRSAGLASLMTPPITTVAVAGTHGKTTTTGMLTCALVGAGADPSFAIGAEVPALGTNARAGADPVFLVEADESDGAFLHYAPAGAIVTNVDADHLDMWGSVEAYEQAFDDFVATVGRFLVLNAEDPGAKRMAERARAAGLQVVTVGFDPGAADIAGTDLRVEGPTTQLQVVMDGETYQLDLLVPGRHYALDALLALAAGRALGYPVAPLVAGLGTYRGAARRMEYKGEAGGVRVYDSYAHHPTELAADLAAARALAGESRLVAVFQPHLVSRTRIFGSQMGRALSVADDVAVLDIYVAREDPDPQVTARLVVDAVDGPPARAIGAVAAAPAALAASVRPGDVVVTLGAGDVTDVGPALLSLLETGGE</sequence>
<dbReference type="UniPathway" id="UPA00219"/>
<keyword evidence="7 14" id="KW-0547">Nucleotide-binding</keyword>
<dbReference type="InterPro" id="IPR036615">
    <property type="entry name" value="Mur_ligase_C_dom_sf"/>
</dbReference>
<dbReference type="Gene3D" id="3.90.190.20">
    <property type="entry name" value="Mur ligase, C-terminal domain"/>
    <property type="match status" value="1"/>
</dbReference>
<keyword evidence="6 14" id="KW-0132">Cell division</keyword>
<dbReference type="PANTHER" id="PTHR43445:SF3">
    <property type="entry name" value="UDP-N-ACETYLMURAMATE--L-ALANINE LIGASE"/>
    <property type="match status" value="1"/>
</dbReference>